<comment type="caution">
    <text evidence="13">The sequence shown here is derived from an EMBL/GenBank/DDBJ whole genome shotgun (WGS) entry which is preliminary data.</text>
</comment>
<reference evidence="13" key="1">
    <citation type="journal article" date="2023" name="IScience">
        <title>Live-bearing cockroach genome reveals convergent evolutionary mechanisms linked to viviparity in insects and beyond.</title>
        <authorList>
            <person name="Fouks B."/>
            <person name="Harrison M.C."/>
            <person name="Mikhailova A.A."/>
            <person name="Marchal E."/>
            <person name="English S."/>
            <person name="Carruthers M."/>
            <person name="Jennings E.C."/>
            <person name="Chiamaka E.L."/>
            <person name="Frigard R.A."/>
            <person name="Pippel M."/>
            <person name="Attardo G.M."/>
            <person name="Benoit J.B."/>
            <person name="Bornberg-Bauer E."/>
            <person name="Tobe S.S."/>
        </authorList>
    </citation>
    <scope>NUCLEOTIDE SEQUENCE</scope>
    <source>
        <strain evidence="13">Stay&amp;Tobe</strain>
    </source>
</reference>
<dbReference type="FunFam" id="3.30.160.60:FF:001498">
    <property type="entry name" value="Zinc finger protein 404"/>
    <property type="match status" value="1"/>
</dbReference>
<dbReference type="Gene3D" id="3.30.160.60">
    <property type="entry name" value="Classic Zinc Finger"/>
    <property type="match status" value="10"/>
</dbReference>
<keyword evidence="3" id="KW-0479">Metal-binding</keyword>
<dbReference type="EMBL" id="JASPKZ010002299">
    <property type="protein sequence ID" value="KAJ9596027.1"/>
    <property type="molecule type" value="Genomic_DNA"/>
</dbReference>
<feature type="domain" description="C2H2-type" evidence="12">
    <location>
        <begin position="421"/>
        <end position="448"/>
    </location>
</feature>
<accession>A0AAD8ACU4</accession>
<dbReference type="PROSITE" id="PS00028">
    <property type="entry name" value="ZINC_FINGER_C2H2_1"/>
    <property type="match status" value="9"/>
</dbReference>
<keyword evidence="14" id="KW-1185">Reference proteome</keyword>
<organism evidence="13 14">
    <name type="scientific">Diploptera punctata</name>
    <name type="common">Pacific beetle cockroach</name>
    <dbReference type="NCBI Taxonomy" id="6984"/>
    <lineage>
        <taxon>Eukaryota</taxon>
        <taxon>Metazoa</taxon>
        <taxon>Ecdysozoa</taxon>
        <taxon>Arthropoda</taxon>
        <taxon>Hexapoda</taxon>
        <taxon>Insecta</taxon>
        <taxon>Pterygota</taxon>
        <taxon>Neoptera</taxon>
        <taxon>Polyneoptera</taxon>
        <taxon>Dictyoptera</taxon>
        <taxon>Blattodea</taxon>
        <taxon>Blaberoidea</taxon>
        <taxon>Blaberidae</taxon>
        <taxon>Diplopterinae</taxon>
        <taxon>Diploptera</taxon>
    </lineage>
</organism>
<gene>
    <name evidence="13" type="ORF">L9F63_012760</name>
</gene>
<keyword evidence="9" id="KW-0804">Transcription</keyword>
<dbReference type="InterPro" id="IPR013087">
    <property type="entry name" value="Znf_C2H2_type"/>
</dbReference>
<dbReference type="FunFam" id="3.30.160.60:FF:000624">
    <property type="entry name" value="zinc finger protein 697"/>
    <property type="match status" value="1"/>
</dbReference>
<dbReference type="SUPFAM" id="SSF57667">
    <property type="entry name" value="beta-beta-alpha zinc fingers"/>
    <property type="match status" value="6"/>
</dbReference>
<dbReference type="AlphaFoldDB" id="A0AAD8ACU4"/>
<keyword evidence="5 11" id="KW-0863">Zinc-finger</keyword>
<feature type="domain" description="C2H2-type" evidence="12">
    <location>
        <begin position="505"/>
        <end position="532"/>
    </location>
</feature>
<evidence type="ECO:0000256" key="9">
    <source>
        <dbReference type="ARBA" id="ARBA00023163"/>
    </source>
</evidence>
<evidence type="ECO:0000256" key="10">
    <source>
        <dbReference type="ARBA" id="ARBA00023242"/>
    </source>
</evidence>
<feature type="domain" description="C2H2-type" evidence="12">
    <location>
        <begin position="337"/>
        <end position="364"/>
    </location>
</feature>
<evidence type="ECO:0000256" key="3">
    <source>
        <dbReference type="ARBA" id="ARBA00022723"/>
    </source>
</evidence>
<sequence>MNRHCSTEQDGHLLSNLNESEQQDVKWKIHSQDLQFENVIIKDEICPSLDPLAFEDTKLEVNEEKFNSVKYFQNYDLRTGLIEDEAEGNEIVQEDKQTVAIEEDQTGENPSLFVSTDSCLKYNKVSTLECNLCNRSSPLSSLLIYRYINGEEKYTCTFCCESLARDNISNLQNYTDSSPEICNESSQVSSIQNMCSDVIDKNVNCRICNRSYSEIDNQPIRNYNTKSNICDFCKIAFSKKNFVSGQESMCINKIPNKCYETSTGNTSFTLDEELNSNKKSYMCKFCKKIFHKKGHLNRHKRFHKNERRYSCNTCRQTFIEKHHLVCHLRVHTYYKPYICNVCKKAFNQKSNLTRHERLHSNIRPYRCNLCNRSFIEKHHLVCHIRVHTNYKPFTCKICKKSFYQKSHLSLHERLHTNERPYTCNFCDLSFIDKSHLSYHIRVHAKVKPFRCNFCEKSYTQRGTLTVHERLHTNYRQFTCNVCEKSFNQKTHLASHRCLETVERPYTCAICKISFNEKGDYTNHMHTHTTRSQFICEFCNKSFAYRGNLTRHVQLKHE</sequence>
<dbReference type="Pfam" id="PF00096">
    <property type="entry name" value="zf-C2H2"/>
    <property type="match status" value="7"/>
</dbReference>
<evidence type="ECO:0000256" key="6">
    <source>
        <dbReference type="ARBA" id="ARBA00022833"/>
    </source>
</evidence>
<evidence type="ECO:0000256" key="1">
    <source>
        <dbReference type="ARBA" id="ARBA00004123"/>
    </source>
</evidence>
<keyword evidence="6" id="KW-0862">Zinc</keyword>
<evidence type="ECO:0000313" key="13">
    <source>
        <dbReference type="EMBL" id="KAJ9596027.1"/>
    </source>
</evidence>
<feature type="domain" description="C2H2-type" evidence="12">
    <location>
        <begin position="365"/>
        <end position="392"/>
    </location>
</feature>
<dbReference type="SMART" id="SM00355">
    <property type="entry name" value="ZnF_C2H2"/>
    <property type="match status" value="10"/>
</dbReference>
<dbReference type="GO" id="GO:0005634">
    <property type="term" value="C:nucleus"/>
    <property type="evidence" value="ECO:0007669"/>
    <property type="project" value="UniProtKB-SubCell"/>
</dbReference>
<evidence type="ECO:0000256" key="2">
    <source>
        <dbReference type="ARBA" id="ARBA00006991"/>
    </source>
</evidence>
<dbReference type="GO" id="GO:0008270">
    <property type="term" value="F:zinc ion binding"/>
    <property type="evidence" value="ECO:0007669"/>
    <property type="project" value="UniProtKB-KW"/>
</dbReference>
<comment type="similarity">
    <text evidence="2">Belongs to the krueppel C2H2-type zinc-finger protein family.</text>
</comment>
<feature type="domain" description="C2H2-type" evidence="12">
    <location>
        <begin position="449"/>
        <end position="476"/>
    </location>
</feature>
<evidence type="ECO:0000256" key="4">
    <source>
        <dbReference type="ARBA" id="ARBA00022737"/>
    </source>
</evidence>
<comment type="subcellular location">
    <subcellularLocation>
        <location evidence="1">Nucleus</location>
    </subcellularLocation>
</comment>
<dbReference type="PROSITE" id="PS50157">
    <property type="entry name" value="ZINC_FINGER_C2H2_2"/>
    <property type="match status" value="10"/>
</dbReference>
<reference evidence="13" key="2">
    <citation type="submission" date="2023-05" db="EMBL/GenBank/DDBJ databases">
        <authorList>
            <person name="Fouks B."/>
        </authorList>
    </citation>
    <scope>NUCLEOTIDE SEQUENCE</scope>
    <source>
        <strain evidence="13">Stay&amp;Tobe</strain>
        <tissue evidence="13">Testes</tissue>
    </source>
</reference>
<keyword evidence="4" id="KW-0677">Repeat</keyword>
<evidence type="ECO:0000256" key="5">
    <source>
        <dbReference type="ARBA" id="ARBA00022771"/>
    </source>
</evidence>
<dbReference type="FunFam" id="3.30.160.60:FF:000621">
    <property type="entry name" value="FLT3-interacting zinc finger 1"/>
    <property type="match status" value="1"/>
</dbReference>
<evidence type="ECO:0000256" key="11">
    <source>
        <dbReference type="PROSITE-ProRule" id="PRU00042"/>
    </source>
</evidence>
<feature type="domain" description="C2H2-type" evidence="12">
    <location>
        <begin position="477"/>
        <end position="504"/>
    </location>
</feature>
<feature type="domain" description="C2H2-type" evidence="12">
    <location>
        <begin position="309"/>
        <end position="336"/>
    </location>
</feature>
<keyword evidence="8" id="KW-0238">DNA-binding</keyword>
<evidence type="ECO:0000256" key="8">
    <source>
        <dbReference type="ARBA" id="ARBA00023125"/>
    </source>
</evidence>
<dbReference type="InterPro" id="IPR050826">
    <property type="entry name" value="Krueppel_C2H2_ZnFinger"/>
</dbReference>
<dbReference type="FunFam" id="3.30.160.60:FF:000188">
    <property type="entry name" value="Zinc finger protein 787"/>
    <property type="match status" value="1"/>
</dbReference>
<feature type="domain" description="C2H2-type" evidence="12">
    <location>
        <begin position="393"/>
        <end position="420"/>
    </location>
</feature>
<evidence type="ECO:0000313" key="14">
    <source>
        <dbReference type="Proteomes" id="UP001233999"/>
    </source>
</evidence>
<proteinExistence type="inferred from homology"/>
<dbReference type="FunFam" id="3.30.160.60:FF:000003">
    <property type="entry name" value="Zinc finger protein 3 homolog"/>
    <property type="match status" value="1"/>
</dbReference>
<keyword evidence="7" id="KW-0805">Transcription regulation</keyword>
<dbReference type="Proteomes" id="UP001233999">
    <property type="component" value="Unassembled WGS sequence"/>
</dbReference>
<feature type="domain" description="C2H2-type" evidence="12">
    <location>
        <begin position="533"/>
        <end position="557"/>
    </location>
</feature>
<keyword evidence="10" id="KW-0539">Nucleus</keyword>
<evidence type="ECO:0000259" key="12">
    <source>
        <dbReference type="PROSITE" id="PS50157"/>
    </source>
</evidence>
<dbReference type="GO" id="GO:0003677">
    <property type="term" value="F:DNA binding"/>
    <property type="evidence" value="ECO:0007669"/>
    <property type="project" value="UniProtKB-KW"/>
</dbReference>
<dbReference type="InterPro" id="IPR036236">
    <property type="entry name" value="Znf_C2H2_sf"/>
</dbReference>
<protein>
    <recommendedName>
        <fullName evidence="12">C2H2-type domain-containing protein</fullName>
    </recommendedName>
</protein>
<dbReference type="FunFam" id="3.30.160.60:FF:000110">
    <property type="entry name" value="Zinc finger protein-like"/>
    <property type="match status" value="1"/>
</dbReference>
<dbReference type="PANTHER" id="PTHR24377">
    <property type="entry name" value="IP01015P-RELATED"/>
    <property type="match status" value="1"/>
</dbReference>
<name>A0AAD8ACU4_DIPPU</name>
<evidence type="ECO:0000256" key="7">
    <source>
        <dbReference type="ARBA" id="ARBA00023015"/>
    </source>
</evidence>
<feature type="domain" description="C2H2-type" evidence="12">
    <location>
        <begin position="281"/>
        <end position="308"/>
    </location>
</feature>